<dbReference type="GO" id="GO:0005975">
    <property type="term" value="P:carbohydrate metabolic process"/>
    <property type="evidence" value="ECO:0007669"/>
    <property type="project" value="InterPro"/>
</dbReference>
<comment type="subcellular location">
    <subcellularLocation>
        <location evidence="1">Secreted</location>
    </subcellularLocation>
</comment>
<dbReference type="GO" id="GO:0005576">
    <property type="term" value="C:extracellular region"/>
    <property type="evidence" value="ECO:0007669"/>
    <property type="project" value="UniProtKB-SubCell"/>
</dbReference>
<feature type="domain" description="NodB homology" evidence="3">
    <location>
        <begin position="124"/>
        <end position="339"/>
    </location>
</feature>
<accession>A0A432XWT1</accession>
<dbReference type="InterPro" id="IPR011330">
    <property type="entry name" value="Glyco_hydro/deAcase_b/a-brl"/>
</dbReference>
<dbReference type="AlphaFoldDB" id="A0A432XWT1"/>
<evidence type="ECO:0000313" key="4">
    <source>
        <dbReference type="EMBL" id="RUO53186.1"/>
    </source>
</evidence>
<dbReference type="PROSITE" id="PS51677">
    <property type="entry name" value="NODB"/>
    <property type="match status" value="1"/>
</dbReference>
<keyword evidence="5" id="KW-1185">Reference proteome</keyword>
<comment type="caution">
    <text evidence="4">The sequence shown here is derived from an EMBL/GenBank/DDBJ whole genome shotgun (WGS) entry which is preliminary data.</text>
</comment>
<dbReference type="Gene3D" id="3.20.20.370">
    <property type="entry name" value="Glycoside hydrolase/deacetylase"/>
    <property type="match status" value="1"/>
</dbReference>
<sequence>MAVSTRPSSGAAILEIIIGRAIAKIFRCAGHDPQKLWRSRMRCLLLGVIWLMCFPFSPSEGHAAQHGVVILQYHHVGDDTPRVTSVTADELEAHFQFLADNGFKVVSLAEAKQLLASSEPVPDKLVAITFDDGWRNVYDNGRDIFKDFGFPFTIFVNPKLMEETPRLYMDWEQLAELENYGATIANHSNSHAHMTWREHGETKQEWLERQKFDILNAQQRLDKALTGEQPRQFAYPYGEYNAQLSELLAEHDFIAFGQHSGPWGPDTPLTEIPRFPASAQYADLATLVTKLLSLPLPATTTAPVGMVIAHESETVEVEIEVRNTGDFSITGLNCFYQGDRLTPEWRKLDATDDGEHWQVNLELQQPPIGRSRVNCTVPSQSAKGRFYWYSVPLVRPNEQGRWPD</sequence>
<dbReference type="CDD" id="cd10973">
    <property type="entry name" value="CE4_DAC_u4_5s"/>
    <property type="match status" value="1"/>
</dbReference>
<evidence type="ECO:0000256" key="1">
    <source>
        <dbReference type="ARBA" id="ARBA00004613"/>
    </source>
</evidence>
<evidence type="ECO:0000259" key="3">
    <source>
        <dbReference type="PROSITE" id="PS51677"/>
    </source>
</evidence>
<dbReference type="Proteomes" id="UP000287198">
    <property type="component" value="Unassembled WGS sequence"/>
</dbReference>
<keyword evidence="2" id="KW-0732">Signal</keyword>
<reference evidence="5" key="1">
    <citation type="journal article" date="2018" name="Front. Microbiol.">
        <title>Genome-Based Analysis Reveals the Taxonomy and Diversity of the Family Idiomarinaceae.</title>
        <authorList>
            <person name="Liu Y."/>
            <person name="Lai Q."/>
            <person name="Shao Z."/>
        </authorList>
    </citation>
    <scope>NUCLEOTIDE SEQUENCE [LARGE SCALE GENOMIC DNA]</scope>
    <source>
        <strain evidence="5">BH195</strain>
    </source>
</reference>
<dbReference type="PANTHER" id="PTHR34216">
    <property type="match status" value="1"/>
</dbReference>
<evidence type="ECO:0000313" key="5">
    <source>
        <dbReference type="Proteomes" id="UP000287198"/>
    </source>
</evidence>
<dbReference type="InterPro" id="IPR051398">
    <property type="entry name" value="Polysacch_Deacetylase"/>
</dbReference>
<organism evidence="4 5">
    <name type="scientific">Pseudidiomarina halophila</name>
    <dbReference type="NCBI Taxonomy" id="1449799"/>
    <lineage>
        <taxon>Bacteria</taxon>
        <taxon>Pseudomonadati</taxon>
        <taxon>Pseudomonadota</taxon>
        <taxon>Gammaproteobacteria</taxon>
        <taxon>Alteromonadales</taxon>
        <taxon>Idiomarinaceae</taxon>
        <taxon>Pseudidiomarina</taxon>
    </lineage>
</organism>
<dbReference type="InterPro" id="IPR002509">
    <property type="entry name" value="NODB_dom"/>
</dbReference>
<dbReference type="EMBL" id="PIPW01000002">
    <property type="protein sequence ID" value="RUO53186.1"/>
    <property type="molecule type" value="Genomic_DNA"/>
</dbReference>
<proteinExistence type="predicted"/>
<dbReference type="Pfam" id="PF01522">
    <property type="entry name" value="Polysacc_deac_1"/>
    <property type="match status" value="1"/>
</dbReference>
<dbReference type="PANTHER" id="PTHR34216:SF3">
    <property type="entry name" value="POLY-BETA-1,6-N-ACETYL-D-GLUCOSAMINE N-DEACETYLASE"/>
    <property type="match status" value="1"/>
</dbReference>
<dbReference type="GO" id="GO:0016810">
    <property type="term" value="F:hydrolase activity, acting on carbon-nitrogen (but not peptide) bonds"/>
    <property type="evidence" value="ECO:0007669"/>
    <property type="project" value="InterPro"/>
</dbReference>
<dbReference type="SUPFAM" id="SSF88713">
    <property type="entry name" value="Glycoside hydrolase/deacetylase"/>
    <property type="match status" value="1"/>
</dbReference>
<name>A0A432XWT1_9GAMM</name>
<evidence type="ECO:0000256" key="2">
    <source>
        <dbReference type="ARBA" id="ARBA00022729"/>
    </source>
</evidence>
<protein>
    <submittedName>
        <fullName evidence="4">Polysaccharide deacetylase</fullName>
    </submittedName>
</protein>
<gene>
    <name evidence="4" type="ORF">CWI69_07560</name>
</gene>